<evidence type="ECO:0000256" key="2">
    <source>
        <dbReference type="ARBA" id="ARBA00022825"/>
    </source>
</evidence>
<evidence type="ECO:0000259" key="4">
    <source>
        <dbReference type="Pfam" id="PF00930"/>
    </source>
</evidence>
<dbReference type="GO" id="GO:0008239">
    <property type="term" value="F:dipeptidyl-peptidase activity"/>
    <property type="evidence" value="ECO:0007669"/>
    <property type="project" value="TreeGrafter"/>
</dbReference>
<evidence type="ECO:0000313" key="6">
    <source>
        <dbReference type="Proteomes" id="UP000826195"/>
    </source>
</evidence>
<keyword evidence="1" id="KW-0378">Hydrolase</keyword>
<comment type="caution">
    <text evidence="5">The sequence shown here is derived from an EMBL/GenBank/DDBJ whole genome shotgun (WGS) entry which is preliminary data.</text>
</comment>
<proteinExistence type="predicted"/>
<gene>
    <name evidence="5" type="ORF">KQX54_008121</name>
</gene>
<dbReference type="GO" id="GO:0004177">
    <property type="term" value="F:aminopeptidase activity"/>
    <property type="evidence" value="ECO:0007669"/>
    <property type="project" value="UniProtKB-KW"/>
</dbReference>
<keyword evidence="2" id="KW-0720">Serine protease</keyword>
<keyword evidence="1" id="KW-0645">Protease</keyword>
<feature type="domain" description="Dipeptidylpeptidase IV N-terminal" evidence="4">
    <location>
        <begin position="55"/>
        <end position="326"/>
    </location>
</feature>
<dbReference type="AlphaFoldDB" id="A0AAV7IZW4"/>
<dbReference type="EMBL" id="JAHXZJ010000002">
    <property type="protein sequence ID" value="KAH0563923.1"/>
    <property type="molecule type" value="Genomic_DNA"/>
</dbReference>
<dbReference type="InterPro" id="IPR050278">
    <property type="entry name" value="Serine_Prot_S9B/DPPIV"/>
</dbReference>
<organism evidence="5 6">
    <name type="scientific">Cotesia glomerata</name>
    <name type="common">Lepidopteran parasitic wasp</name>
    <name type="synonym">Apanteles glomeratus</name>
    <dbReference type="NCBI Taxonomy" id="32391"/>
    <lineage>
        <taxon>Eukaryota</taxon>
        <taxon>Metazoa</taxon>
        <taxon>Ecdysozoa</taxon>
        <taxon>Arthropoda</taxon>
        <taxon>Hexapoda</taxon>
        <taxon>Insecta</taxon>
        <taxon>Pterygota</taxon>
        <taxon>Neoptera</taxon>
        <taxon>Endopterygota</taxon>
        <taxon>Hymenoptera</taxon>
        <taxon>Apocrita</taxon>
        <taxon>Ichneumonoidea</taxon>
        <taxon>Braconidae</taxon>
        <taxon>Microgastrinae</taxon>
        <taxon>Cotesia</taxon>
    </lineage>
</organism>
<evidence type="ECO:0000313" key="5">
    <source>
        <dbReference type="EMBL" id="KAH0563923.1"/>
    </source>
</evidence>
<keyword evidence="3" id="KW-0325">Glycoprotein</keyword>
<keyword evidence="6" id="KW-1185">Reference proteome</keyword>
<name>A0AAV7IZW4_COTGL</name>
<dbReference type="GO" id="GO:0005886">
    <property type="term" value="C:plasma membrane"/>
    <property type="evidence" value="ECO:0007669"/>
    <property type="project" value="TreeGrafter"/>
</dbReference>
<protein>
    <recommendedName>
        <fullName evidence="4">Dipeptidylpeptidase IV N-terminal domain-containing protein</fullName>
    </recommendedName>
</protein>
<dbReference type="InterPro" id="IPR002469">
    <property type="entry name" value="Peptidase_S9B_N"/>
</dbReference>
<sequence>MGGTSNFLDIIDTILSPRRLVDFHDRVIGARNKSLITLCGWYAFREDTLLTKGNSTSLQLATWAPTGNALVFVHLNNIYYRPHAEKQKDYQITFDGVFRSVFNGIPDWVYEEEVFNSNKALWFSPSGNKMVFAHFDDTQTPIMNITYYGYPGSLSFQYTSTIPIHYPKPGITNPQMKLFYVDLGKVVETNGEIKLTEIESPPQLANSMKILAAVAFPTETLVSATWMNRIQNRAYFHLYDVENLLYNTAHSVEEKHGWVSQFDPPLFSHSASEFLLIEPRKQKDNEFWMHLLMVTNATTSSAVRELTFGSFTVTRIVGWDQDNSLVAISEFRGNCRNNSGERLLNFIHQHQRSVEISPSAMLMVILMIVFPMTLCECKG</sequence>
<accession>A0AAV7IZW4</accession>
<dbReference type="Pfam" id="PF00930">
    <property type="entry name" value="DPPIV_N"/>
    <property type="match status" value="1"/>
</dbReference>
<dbReference type="PANTHER" id="PTHR11731:SF200">
    <property type="entry name" value="DIPEPTIDYL PEPTIDASE 10, ISOFORM B"/>
    <property type="match status" value="1"/>
</dbReference>
<dbReference type="Gene3D" id="2.140.10.30">
    <property type="entry name" value="Dipeptidylpeptidase IV, N-terminal domain"/>
    <property type="match status" value="1"/>
</dbReference>
<reference evidence="5 6" key="1">
    <citation type="journal article" date="2021" name="J. Hered.">
        <title>A chromosome-level genome assembly of the parasitoid wasp, Cotesia glomerata (Hymenoptera: Braconidae).</title>
        <authorList>
            <person name="Pinto B.J."/>
            <person name="Weis J.J."/>
            <person name="Gamble T."/>
            <person name="Ode P.J."/>
            <person name="Paul R."/>
            <person name="Zaspel J.M."/>
        </authorList>
    </citation>
    <scope>NUCLEOTIDE SEQUENCE [LARGE SCALE GENOMIC DNA]</scope>
    <source>
        <strain evidence="5">CgM1</strain>
    </source>
</reference>
<dbReference type="GO" id="GO:0008236">
    <property type="term" value="F:serine-type peptidase activity"/>
    <property type="evidence" value="ECO:0007669"/>
    <property type="project" value="UniProtKB-KW"/>
</dbReference>
<evidence type="ECO:0000256" key="1">
    <source>
        <dbReference type="ARBA" id="ARBA00022438"/>
    </source>
</evidence>
<dbReference type="GO" id="GO:0006508">
    <property type="term" value="P:proteolysis"/>
    <property type="evidence" value="ECO:0007669"/>
    <property type="project" value="InterPro"/>
</dbReference>
<keyword evidence="1" id="KW-0031">Aminopeptidase</keyword>
<dbReference type="Proteomes" id="UP000826195">
    <property type="component" value="Unassembled WGS sequence"/>
</dbReference>
<dbReference type="PANTHER" id="PTHR11731">
    <property type="entry name" value="PROTEASE FAMILY S9B,C DIPEPTIDYL-PEPTIDASE IV-RELATED"/>
    <property type="match status" value="1"/>
</dbReference>
<dbReference type="SUPFAM" id="SSF82171">
    <property type="entry name" value="DPP6 N-terminal domain-like"/>
    <property type="match status" value="1"/>
</dbReference>
<evidence type="ECO:0000256" key="3">
    <source>
        <dbReference type="ARBA" id="ARBA00023180"/>
    </source>
</evidence>